<protein>
    <submittedName>
        <fullName evidence="3">EF-hand domain-containing family member B</fullName>
    </submittedName>
</protein>
<dbReference type="AlphaFoldDB" id="A0A9J7J0A8"/>
<dbReference type="GeneID" id="111361851"/>
<proteinExistence type="predicted"/>
<evidence type="ECO:0000259" key="1">
    <source>
        <dbReference type="Pfam" id="PF25325"/>
    </source>
</evidence>
<name>A0A9J7J0A8_SPOLT</name>
<reference evidence="3" key="1">
    <citation type="submission" date="2025-08" db="UniProtKB">
        <authorList>
            <consortium name="RefSeq"/>
        </authorList>
    </citation>
    <scope>IDENTIFICATION</scope>
    <source>
        <strain evidence="3">Ishihara</strain>
        <tissue evidence="3">Whole body</tissue>
    </source>
</reference>
<gene>
    <name evidence="3" type="primary">LOC111361851</name>
</gene>
<dbReference type="Pfam" id="PF25325">
    <property type="entry name" value="EF-hand_EFHB_C"/>
    <property type="match status" value="1"/>
</dbReference>
<sequence>MPKECPKPITSGGKGNLGKFIERDSRVFAAGVPTAQADESVKDALQHYLLKDEVDALLSDAIIPTPKPPPLPPLRHPIPLDKRHGGLCGQVHALINPPTKTKFQSIVDDLKETSYTSYWNKPLGRVKDPVPMFPAGYDIEGTTYGKKLDTTQPLYEFLFPKEPIPDKTPHSKQAGVQVDHKYCAPPFNKDLTYGHRSCIDKRGIYARCCLTDDAIMNGIAHRFILNSIEANYLDTHHARMGQVLAPNKNITAVPKDHAFGKVSPSDNLPECLTFCEINKGLDFFRSCFKHLNTVRKGLSKRILPSFYRKFYFELKYFDKEKIGWLPKEIVYRLCGAHLIRFDYHLIEPLLSTWGAFDGSKIKYEILVQIFDYREPLPDVPKIPDVSEDCLDFRTTYSEMVKPGQPLDTRRMAGLPSGRYFDLNYPITPDRMSKADIICLPQENDAKACLSPSVLTHFFVSHRDMFQKREPDVVRRVFEASGEKFTDEGFNRIWEEAKKHHSEGWVCFETFRQAMENYTEHK</sequence>
<dbReference type="Proteomes" id="UP000301870">
    <property type="component" value="Unplaced"/>
</dbReference>
<evidence type="ECO:0000313" key="3">
    <source>
        <dbReference type="RefSeq" id="XP_022834049.1"/>
    </source>
</evidence>
<dbReference type="OrthoDB" id="2096280at2759"/>
<organism evidence="2 3">
    <name type="scientific">Spodoptera litura</name>
    <name type="common">Asian cotton leafworm</name>
    <dbReference type="NCBI Taxonomy" id="69820"/>
    <lineage>
        <taxon>Eukaryota</taxon>
        <taxon>Metazoa</taxon>
        <taxon>Ecdysozoa</taxon>
        <taxon>Arthropoda</taxon>
        <taxon>Hexapoda</taxon>
        <taxon>Insecta</taxon>
        <taxon>Pterygota</taxon>
        <taxon>Neoptera</taxon>
        <taxon>Endopterygota</taxon>
        <taxon>Lepidoptera</taxon>
        <taxon>Glossata</taxon>
        <taxon>Ditrysia</taxon>
        <taxon>Noctuoidea</taxon>
        <taxon>Noctuidae</taxon>
        <taxon>Amphipyrinae</taxon>
        <taxon>Spodoptera</taxon>
    </lineage>
</organism>
<dbReference type="KEGG" id="sliu:111361851"/>
<keyword evidence="2" id="KW-1185">Reference proteome</keyword>
<evidence type="ECO:0000313" key="2">
    <source>
        <dbReference type="Proteomes" id="UP000301870"/>
    </source>
</evidence>
<feature type="domain" description="EFHB C-terminal EF-hand" evidence="1">
    <location>
        <begin position="446"/>
        <end position="519"/>
    </location>
</feature>
<accession>A0A9J7J0A8</accession>
<dbReference type="InterPro" id="IPR057428">
    <property type="entry name" value="EFHB_EF-hand_C"/>
</dbReference>
<dbReference type="RefSeq" id="XP_022834049.1">
    <property type="nucleotide sequence ID" value="XM_022978281.1"/>
</dbReference>